<feature type="transmembrane region" description="Helical" evidence="1">
    <location>
        <begin position="12"/>
        <end position="32"/>
    </location>
</feature>
<feature type="transmembrane region" description="Helical" evidence="1">
    <location>
        <begin position="105"/>
        <end position="126"/>
    </location>
</feature>
<sequence>MKLYADHPARRARQATTDLVALLIVFATVWLATEVRERVLGLRAPGQGLVDAGSRLSGTFDAAADNADDVPLVGRPLADALHTGSAGGARLSEAGRWQIEAVESLALWLTVALIVVPVTLLLIVWLPRRVRYAREAGAAVRLRDQGPDGQDLLALRALVTQPLSRLASAGPVGAGWRTGDPETVAGLAGRELRRLGLRPPASRPAAEKR</sequence>
<name>A0A1H0EYV7_9PSEU</name>
<dbReference type="EMBL" id="FNJB01000001">
    <property type="protein sequence ID" value="SDN87469.1"/>
    <property type="molecule type" value="Genomic_DNA"/>
</dbReference>
<evidence type="ECO:0000313" key="3">
    <source>
        <dbReference type="Proteomes" id="UP000199651"/>
    </source>
</evidence>
<organism evidence="2 3">
    <name type="scientific">Actinokineospora alba</name>
    <dbReference type="NCBI Taxonomy" id="504798"/>
    <lineage>
        <taxon>Bacteria</taxon>
        <taxon>Bacillati</taxon>
        <taxon>Actinomycetota</taxon>
        <taxon>Actinomycetes</taxon>
        <taxon>Pseudonocardiales</taxon>
        <taxon>Pseudonocardiaceae</taxon>
        <taxon>Actinokineospora</taxon>
    </lineage>
</organism>
<protein>
    <submittedName>
        <fullName evidence="2">Uncharacterized protein</fullName>
    </submittedName>
</protein>
<evidence type="ECO:0000256" key="1">
    <source>
        <dbReference type="SAM" id="Phobius"/>
    </source>
</evidence>
<accession>A0A1H0EYV7</accession>
<proteinExistence type="predicted"/>
<reference evidence="3" key="1">
    <citation type="submission" date="2016-10" db="EMBL/GenBank/DDBJ databases">
        <authorList>
            <person name="Varghese N."/>
            <person name="Submissions S."/>
        </authorList>
    </citation>
    <scope>NUCLEOTIDE SEQUENCE [LARGE SCALE GENOMIC DNA]</scope>
    <source>
        <strain evidence="3">IBRC-M 10655</strain>
    </source>
</reference>
<keyword evidence="1" id="KW-0812">Transmembrane</keyword>
<dbReference type="RefSeq" id="WP_091368359.1">
    <property type="nucleotide sequence ID" value="NZ_FNDV01000003.1"/>
</dbReference>
<dbReference type="OrthoDB" id="5198533at2"/>
<keyword evidence="3" id="KW-1185">Reference proteome</keyword>
<dbReference type="AlphaFoldDB" id="A0A1H0EYV7"/>
<dbReference type="Proteomes" id="UP000199651">
    <property type="component" value="Unassembled WGS sequence"/>
</dbReference>
<keyword evidence="1" id="KW-1133">Transmembrane helix</keyword>
<evidence type="ECO:0000313" key="2">
    <source>
        <dbReference type="EMBL" id="SDN87469.1"/>
    </source>
</evidence>
<keyword evidence="1" id="KW-0472">Membrane</keyword>
<gene>
    <name evidence="2" type="ORF">SAMN05192558_101154</name>
</gene>